<dbReference type="InterPro" id="IPR019546">
    <property type="entry name" value="TAT_signal_bac_arc"/>
</dbReference>
<dbReference type="AlphaFoldDB" id="A0A934RAB1"/>
<name>A0A934RAB1_9BACT</name>
<evidence type="ECO:0000313" key="4">
    <source>
        <dbReference type="EMBL" id="MBK1826093.1"/>
    </source>
</evidence>
<dbReference type="InterPro" id="IPR036291">
    <property type="entry name" value="NAD(P)-bd_dom_sf"/>
</dbReference>
<dbReference type="SUPFAM" id="SSF51735">
    <property type="entry name" value="NAD(P)-binding Rossmann-fold domains"/>
    <property type="match status" value="1"/>
</dbReference>
<dbReference type="InterPro" id="IPR050463">
    <property type="entry name" value="Gfo/Idh/MocA_oxidrdct_glycsds"/>
</dbReference>
<accession>A0A934RAB1</accession>
<evidence type="ECO:0000259" key="2">
    <source>
        <dbReference type="Pfam" id="PF01408"/>
    </source>
</evidence>
<keyword evidence="5" id="KW-1185">Reference proteome</keyword>
<dbReference type="Pfam" id="PF02894">
    <property type="entry name" value="GFO_IDH_MocA_C"/>
    <property type="match status" value="1"/>
</dbReference>
<dbReference type="PANTHER" id="PTHR43818:SF11">
    <property type="entry name" value="BCDNA.GH03377"/>
    <property type="match status" value="1"/>
</dbReference>
<proteinExistence type="predicted"/>
<dbReference type="Proteomes" id="UP000658278">
    <property type="component" value="Unassembled WGS sequence"/>
</dbReference>
<gene>
    <name evidence="4" type="ORF">JIN81_03620</name>
</gene>
<dbReference type="PROSITE" id="PS51318">
    <property type="entry name" value="TAT"/>
    <property type="match status" value="1"/>
</dbReference>
<evidence type="ECO:0000313" key="5">
    <source>
        <dbReference type="Proteomes" id="UP000658278"/>
    </source>
</evidence>
<organism evidence="4 5">
    <name type="scientific">Haloferula rosea</name>
    <dbReference type="NCBI Taxonomy" id="490093"/>
    <lineage>
        <taxon>Bacteria</taxon>
        <taxon>Pseudomonadati</taxon>
        <taxon>Verrucomicrobiota</taxon>
        <taxon>Verrucomicrobiia</taxon>
        <taxon>Verrucomicrobiales</taxon>
        <taxon>Verrucomicrobiaceae</taxon>
        <taxon>Haloferula</taxon>
    </lineage>
</organism>
<evidence type="ECO:0000256" key="1">
    <source>
        <dbReference type="ARBA" id="ARBA00023002"/>
    </source>
</evidence>
<dbReference type="GO" id="GO:0000166">
    <property type="term" value="F:nucleotide binding"/>
    <property type="evidence" value="ECO:0007669"/>
    <property type="project" value="InterPro"/>
</dbReference>
<dbReference type="InterPro" id="IPR000683">
    <property type="entry name" value="Gfo/Idh/MocA-like_OxRdtase_N"/>
</dbReference>
<dbReference type="Gene3D" id="3.40.50.720">
    <property type="entry name" value="NAD(P)-binding Rossmann-like Domain"/>
    <property type="match status" value="1"/>
</dbReference>
<sequence>MSDLPTPLNRRSFLTRTTGAAGAGLVLGAPSILSANNADKRDAIHIALVGFGKQGEVLFNCLKNIPGLHFQAVCDISNYSRKKGMGQVRAVQGELPKGYEDIDEMLATEKGLDAAVIATPDFWHSPHTVKCLEAGLHVYCEKMMSNTIEGARAMVVAAEKSGKLCQIGHQRRSNPRYRYTYEQLINGKKICGQIVNANAQWNRSLGASQDIGGKKLAKSIIVPDETLNRYGFKDMHEYLNWRLYRDLSGGPISDLGAHQIDIFNWFLGVQPTSVFASGGNDYFTEREHFDNVMAIFDYDTPQGGVRAFYQVLTTTSSGGGFWESFMGTEATIKTSEIASTSAIYREDGAPSWDGLVDKGYLKRKPAPPKPAPSADAVAAYESAAPEEYDLPGGFNKPAHQPHLENFFAAVRGEASLNCDARHAFESEAPIFYVNPSALQKERIEFTKEQLSV</sequence>
<evidence type="ECO:0000259" key="3">
    <source>
        <dbReference type="Pfam" id="PF02894"/>
    </source>
</evidence>
<dbReference type="RefSeq" id="WP_200276932.1">
    <property type="nucleotide sequence ID" value="NZ_JAENII010000002.1"/>
</dbReference>
<dbReference type="NCBIfam" id="TIGR01409">
    <property type="entry name" value="TAT_signal_seq"/>
    <property type="match status" value="1"/>
</dbReference>
<dbReference type="GO" id="GO:0016491">
    <property type="term" value="F:oxidoreductase activity"/>
    <property type="evidence" value="ECO:0007669"/>
    <property type="project" value="UniProtKB-KW"/>
</dbReference>
<keyword evidence="1" id="KW-0560">Oxidoreductase</keyword>
<protein>
    <submittedName>
        <fullName evidence="4">Gfo/Idh/MocA family oxidoreductase</fullName>
    </submittedName>
</protein>
<reference evidence="4" key="1">
    <citation type="submission" date="2021-01" db="EMBL/GenBank/DDBJ databases">
        <title>Modified the classification status of verrucomicrobia.</title>
        <authorList>
            <person name="Feng X."/>
        </authorList>
    </citation>
    <scope>NUCLEOTIDE SEQUENCE</scope>
    <source>
        <strain evidence="4">KCTC 22201</strain>
    </source>
</reference>
<dbReference type="Gene3D" id="3.30.360.10">
    <property type="entry name" value="Dihydrodipicolinate Reductase, domain 2"/>
    <property type="match status" value="1"/>
</dbReference>
<dbReference type="PANTHER" id="PTHR43818">
    <property type="entry name" value="BCDNA.GH03377"/>
    <property type="match status" value="1"/>
</dbReference>
<dbReference type="InterPro" id="IPR006311">
    <property type="entry name" value="TAT_signal"/>
</dbReference>
<feature type="domain" description="Gfo/Idh/MocA-like oxidoreductase C-terminal" evidence="3">
    <location>
        <begin position="229"/>
        <end position="428"/>
    </location>
</feature>
<comment type="caution">
    <text evidence="4">The sequence shown here is derived from an EMBL/GenBank/DDBJ whole genome shotgun (WGS) entry which is preliminary data.</text>
</comment>
<dbReference type="InterPro" id="IPR004104">
    <property type="entry name" value="Gfo/Idh/MocA-like_OxRdtase_C"/>
</dbReference>
<feature type="domain" description="Gfo/Idh/MocA-like oxidoreductase N-terminal" evidence="2">
    <location>
        <begin position="44"/>
        <end position="169"/>
    </location>
</feature>
<dbReference type="SUPFAM" id="SSF55347">
    <property type="entry name" value="Glyceraldehyde-3-phosphate dehydrogenase-like, C-terminal domain"/>
    <property type="match status" value="1"/>
</dbReference>
<dbReference type="Pfam" id="PF01408">
    <property type="entry name" value="GFO_IDH_MocA"/>
    <property type="match status" value="1"/>
</dbReference>
<dbReference type="EMBL" id="JAENII010000002">
    <property type="protein sequence ID" value="MBK1826093.1"/>
    <property type="molecule type" value="Genomic_DNA"/>
</dbReference>